<evidence type="ECO:0000313" key="2">
    <source>
        <dbReference type="WBParaSite" id="GPLIN_000515200"/>
    </source>
</evidence>
<reference evidence="1" key="1">
    <citation type="submission" date="2014-05" db="EMBL/GenBank/DDBJ databases">
        <title>The genome and life-stage specific transcriptomes of Globodera pallida elucidate key aspects of plant parasitism by a cyst nematode.</title>
        <authorList>
            <person name="Cotton J.A."/>
            <person name="Lilley C.J."/>
            <person name="Jones L.M."/>
            <person name="Kikuchi T."/>
            <person name="Reid A.J."/>
            <person name="Thorpe P."/>
            <person name="Tsai I.J."/>
            <person name="Beasley H."/>
            <person name="Blok V."/>
            <person name="Cock P.J.A."/>
            <person name="Van den Akker S.E."/>
            <person name="Holroyd N."/>
            <person name="Hunt M."/>
            <person name="Mantelin S."/>
            <person name="Naghra H."/>
            <person name="Pain A."/>
            <person name="Palomares-Rius J.E."/>
            <person name="Zarowiecki M."/>
            <person name="Berriman M."/>
            <person name="Jones J.T."/>
            <person name="Urwin P.E."/>
        </authorList>
    </citation>
    <scope>NUCLEOTIDE SEQUENCE [LARGE SCALE GENOMIC DNA]</scope>
    <source>
        <strain evidence="1">Lindley</strain>
    </source>
</reference>
<accession>A0A183BX13</accession>
<evidence type="ECO:0000313" key="1">
    <source>
        <dbReference type="Proteomes" id="UP000050741"/>
    </source>
</evidence>
<dbReference type="AlphaFoldDB" id="A0A183BX13"/>
<keyword evidence="1" id="KW-1185">Reference proteome</keyword>
<dbReference type="WBParaSite" id="GPLIN_000515200">
    <property type="protein sequence ID" value="GPLIN_000515200"/>
    <property type="gene ID" value="GPLIN_000515200"/>
</dbReference>
<reference evidence="2" key="2">
    <citation type="submission" date="2016-06" db="UniProtKB">
        <authorList>
            <consortium name="WormBaseParasite"/>
        </authorList>
    </citation>
    <scope>IDENTIFICATION</scope>
</reference>
<dbReference type="Proteomes" id="UP000050741">
    <property type="component" value="Unassembled WGS sequence"/>
</dbReference>
<proteinExistence type="predicted"/>
<protein>
    <submittedName>
        <fullName evidence="2">Uncharacterized protein</fullName>
    </submittedName>
</protein>
<name>A0A183BX13_GLOPA</name>
<organism evidence="1 2">
    <name type="scientific">Globodera pallida</name>
    <name type="common">Potato cyst nematode worm</name>
    <name type="synonym">Heterodera pallida</name>
    <dbReference type="NCBI Taxonomy" id="36090"/>
    <lineage>
        <taxon>Eukaryota</taxon>
        <taxon>Metazoa</taxon>
        <taxon>Ecdysozoa</taxon>
        <taxon>Nematoda</taxon>
        <taxon>Chromadorea</taxon>
        <taxon>Rhabditida</taxon>
        <taxon>Tylenchina</taxon>
        <taxon>Tylenchomorpha</taxon>
        <taxon>Tylenchoidea</taxon>
        <taxon>Heteroderidae</taxon>
        <taxon>Heteroderinae</taxon>
        <taxon>Globodera</taxon>
    </lineage>
</organism>
<sequence>MFRQQSENLGKVKKNSTSKELRNTNAYKDFLNTTAYKVFQNAYKESQKKGINKIRDEDLANLLKQIDTMAATLVAQAEAAAAGTVRLEVPYSFNVELDDGSDKTTTYFEQYFTKKLPAMEDLFAKQKGNLTMQTRLKKVNPELFEKVYENFLKISTYLFLISHQESITALEEFLENYESTEAGNELMKMCKTKLEENKKAKEKAFDCTKGCCDDMLDDEKSGNLCCCCCCCLVCCCPLVTTCAAVTASVEGCQFYNLKKQQKKERIGICGQMKKHTWKPKKKPVGGSGRRIGK</sequence>